<keyword evidence="5 6" id="KW-0472">Membrane</keyword>
<dbReference type="AlphaFoldDB" id="A0A7S4GJ73"/>
<evidence type="ECO:0000256" key="5">
    <source>
        <dbReference type="ARBA" id="ARBA00023136"/>
    </source>
</evidence>
<dbReference type="Pfam" id="PF03348">
    <property type="entry name" value="Serinc"/>
    <property type="match status" value="2"/>
</dbReference>
<feature type="transmembrane region" description="Helical" evidence="6">
    <location>
        <begin position="186"/>
        <end position="210"/>
    </location>
</feature>
<sequence>MAGCCMQCFSGCDGKERDEESGGMDGGSVSICTKLLYTLYLMVGYVLCLCVKDGMHGLIEKFPFLASHACDSASIQDLCYGHSYVYRITFSLVMFYVLHMFMTCDCGVDSSVMRSLQTRHFGIKTLFLIFIFIVSIFMSTEFFGWYAKIALGASGLFIVMQIIILLDFAYEWNDAWVEKEEPKYNFFLLLASLVFFVTGCVLIGFMYHWFTPSDDCNTNATFLHITLICGLLYILLAIRLEHASILPASFVFMYTAILCYGAIQSGSTSGECNLLWSEKASTGLNGQVLISSAFAVFSLMYACVSASGSASAFQVVPMDEGEEAETAAGQFTFFHFIMALGSMYMAMILTNWSINAGTDTSASSYDHSTASMWVKIIAQWITIVTYTWTLFAPIALRDRDFD</sequence>
<dbReference type="InterPro" id="IPR005016">
    <property type="entry name" value="TDE1/TMS"/>
</dbReference>
<feature type="transmembrane region" description="Helical" evidence="6">
    <location>
        <begin position="372"/>
        <end position="396"/>
    </location>
</feature>
<comment type="similarity">
    <text evidence="2">Belongs to the TDE1 family.</text>
</comment>
<organism evidence="7">
    <name type="scientific">Eutreptiella gymnastica</name>
    <dbReference type="NCBI Taxonomy" id="73025"/>
    <lineage>
        <taxon>Eukaryota</taxon>
        <taxon>Discoba</taxon>
        <taxon>Euglenozoa</taxon>
        <taxon>Euglenida</taxon>
        <taxon>Spirocuta</taxon>
        <taxon>Euglenophyceae</taxon>
        <taxon>Eutreptiales</taxon>
        <taxon>Eutreptiaceae</taxon>
        <taxon>Eutreptiella</taxon>
    </lineage>
</organism>
<evidence type="ECO:0000256" key="4">
    <source>
        <dbReference type="ARBA" id="ARBA00022989"/>
    </source>
</evidence>
<evidence type="ECO:0000256" key="3">
    <source>
        <dbReference type="ARBA" id="ARBA00022692"/>
    </source>
</evidence>
<gene>
    <name evidence="7" type="ORF">EGYM00163_LOCUS50010</name>
</gene>
<dbReference type="PANTHER" id="PTHR10383">
    <property type="entry name" value="SERINE INCORPORATOR"/>
    <property type="match status" value="1"/>
</dbReference>
<protein>
    <recommendedName>
        <fullName evidence="8">Serine incorporator</fullName>
    </recommendedName>
</protein>
<evidence type="ECO:0008006" key="8">
    <source>
        <dbReference type="Google" id="ProtNLM"/>
    </source>
</evidence>
<dbReference type="EMBL" id="HBJA01145564">
    <property type="protein sequence ID" value="CAE0838638.1"/>
    <property type="molecule type" value="Transcribed_RNA"/>
</dbReference>
<dbReference type="GO" id="GO:0016020">
    <property type="term" value="C:membrane"/>
    <property type="evidence" value="ECO:0007669"/>
    <property type="project" value="UniProtKB-SubCell"/>
</dbReference>
<feature type="transmembrane region" description="Helical" evidence="6">
    <location>
        <begin position="333"/>
        <end position="352"/>
    </location>
</feature>
<accession>A0A7S4GJ73</accession>
<feature type="transmembrane region" description="Helical" evidence="6">
    <location>
        <begin position="245"/>
        <end position="263"/>
    </location>
</feature>
<keyword evidence="3 6" id="KW-0812">Transmembrane</keyword>
<feature type="transmembrane region" description="Helical" evidence="6">
    <location>
        <begin position="84"/>
        <end position="101"/>
    </location>
</feature>
<evidence type="ECO:0000256" key="2">
    <source>
        <dbReference type="ARBA" id="ARBA00006665"/>
    </source>
</evidence>
<feature type="transmembrane region" description="Helical" evidence="6">
    <location>
        <begin position="283"/>
        <end position="304"/>
    </location>
</feature>
<comment type="subcellular location">
    <subcellularLocation>
        <location evidence="1">Membrane</location>
        <topology evidence="1">Multi-pass membrane protein</topology>
    </subcellularLocation>
</comment>
<feature type="transmembrane region" description="Helical" evidence="6">
    <location>
        <begin position="121"/>
        <end position="139"/>
    </location>
</feature>
<keyword evidence="4 6" id="KW-1133">Transmembrane helix</keyword>
<name>A0A7S4GJ73_9EUGL</name>
<dbReference type="PANTHER" id="PTHR10383:SF9">
    <property type="entry name" value="SERINE INCORPORATOR, ISOFORM F"/>
    <property type="match status" value="1"/>
</dbReference>
<evidence type="ECO:0000256" key="1">
    <source>
        <dbReference type="ARBA" id="ARBA00004141"/>
    </source>
</evidence>
<evidence type="ECO:0000256" key="6">
    <source>
        <dbReference type="SAM" id="Phobius"/>
    </source>
</evidence>
<evidence type="ECO:0000313" key="7">
    <source>
        <dbReference type="EMBL" id="CAE0838638.1"/>
    </source>
</evidence>
<feature type="transmembrane region" description="Helical" evidence="6">
    <location>
        <begin position="145"/>
        <end position="166"/>
    </location>
</feature>
<feature type="transmembrane region" description="Helical" evidence="6">
    <location>
        <begin position="222"/>
        <end position="238"/>
    </location>
</feature>
<reference evidence="7" key="1">
    <citation type="submission" date="2021-01" db="EMBL/GenBank/DDBJ databases">
        <authorList>
            <person name="Corre E."/>
            <person name="Pelletier E."/>
            <person name="Niang G."/>
            <person name="Scheremetjew M."/>
            <person name="Finn R."/>
            <person name="Kale V."/>
            <person name="Holt S."/>
            <person name="Cochrane G."/>
            <person name="Meng A."/>
            <person name="Brown T."/>
            <person name="Cohen L."/>
        </authorList>
    </citation>
    <scope>NUCLEOTIDE SEQUENCE</scope>
    <source>
        <strain evidence="7">CCMP1594</strain>
    </source>
</reference>
<proteinExistence type="inferred from homology"/>